<dbReference type="PANTHER" id="PTHR31391">
    <property type="entry name" value="B3 DOMAIN-CONTAINING PROTEIN OS11G0197600-RELATED"/>
    <property type="match status" value="1"/>
</dbReference>
<accession>A0A2P6PM82</accession>
<sequence length="352" mass="39590">MVKVMLPSHVSGGFWLGLSKTFCIKHLPKQDTMFVLEDENGKKFETKYLVEKIGLSGGWRGFSIAHKLLAGDVLVFHLVTESKFKVYVIRSNGLGEVECALGLVQLDADIRPVDSADTNACERAENENREPKSVENPDGVIQRNKTAACNSKRGIVSDLFEDDTEDASCEVLEGIKLSESIVPFDEVCGIENFNVIYNGLIINPLFPKPLLTKYYELCCSQNSFLHEHLLEGLNYKLVAGIISETTNIADAIKACKITTLESSFSTWDKTLQAGEMLGMNVSFLREQLEQLASLASKLKTCEEARLEREQEEQEMRTRLAKLLEVKEKKDRLQSRISVKLMSRFKEVIDAPW</sequence>
<keyword evidence="4" id="KW-0804">Transcription</keyword>
<dbReference type="Proteomes" id="UP000238479">
    <property type="component" value="Chromosome 6"/>
</dbReference>
<dbReference type="CDD" id="cd10017">
    <property type="entry name" value="B3_DNA"/>
    <property type="match status" value="1"/>
</dbReference>
<evidence type="ECO:0000256" key="5">
    <source>
        <dbReference type="ARBA" id="ARBA00023242"/>
    </source>
</evidence>
<keyword evidence="5" id="KW-0539">Nucleus</keyword>
<proteinExistence type="predicted"/>
<dbReference type="SMART" id="SM01019">
    <property type="entry name" value="B3"/>
    <property type="match status" value="1"/>
</dbReference>
<dbReference type="Gene3D" id="2.40.330.10">
    <property type="entry name" value="DNA-binding pseudobarrel domain"/>
    <property type="match status" value="1"/>
</dbReference>
<dbReference type="Pfam" id="PF02362">
    <property type="entry name" value="B3"/>
    <property type="match status" value="1"/>
</dbReference>
<evidence type="ECO:0000256" key="1">
    <source>
        <dbReference type="ARBA" id="ARBA00004123"/>
    </source>
</evidence>
<evidence type="ECO:0000256" key="6">
    <source>
        <dbReference type="SAM" id="Coils"/>
    </source>
</evidence>
<gene>
    <name evidence="8" type="ORF">RchiOBHm_Chr6g0256801</name>
</gene>
<keyword evidence="9" id="KW-1185">Reference proteome</keyword>
<dbReference type="PANTHER" id="PTHR31391:SF101">
    <property type="entry name" value="B3 DOMAIN-CONTAINING PROTEIN OS01G0234100"/>
    <property type="match status" value="1"/>
</dbReference>
<feature type="domain" description="TF-B3" evidence="7">
    <location>
        <begin position="1"/>
        <end position="92"/>
    </location>
</feature>
<dbReference type="PROSITE" id="PS50863">
    <property type="entry name" value="B3"/>
    <property type="match status" value="1"/>
</dbReference>
<evidence type="ECO:0000256" key="3">
    <source>
        <dbReference type="ARBA" id="ARBA00023125"/>
    </source>
</evidence>
<feature type="coiled-coil region" evidence="6">
    <location>
        <begin position="284"/>
        <end position="321"/>
    </location>
</feature>
<evidence type="ECO:0000313" key="9">
    <source>
        <dbReference type="Proteomes" id="UP000238479"/>
    </source>
</evidence>
<dbReference type="InterPro" id="IPR003340">
    <property type="entry name" value="B3_DNA-bd"/>
</dbReference>
<evidence type="ECO:0000256" key="2">
    <source>
        <dbReference type="ARBA" id="ARBA00023015"/>
    </source>
</evidence>
<evidence type="ECO:0000313" key="8">
    <source>
        <dbReference type="EMBL" id="PRQ23038.1"/>
    </source>
</evidence>
<keyword evidence="6" id="KW-0175">Coiled coil</keyword>
<name>A0A2P6PM82_ROSCH</name>
<dbReference type="AlphaFoldDB" id="A0A2P6PM82"/>
<dbReference type="EMBL" id="PDCK01000044">
    <property type="protein sequence ID" value="PRQ23038.1"/>
    <property type="molecule type" value="Genomic_DNA"/>
</dbReference>
<dbReference type="SUPFAM" id="SSF101936">
    <property type="entry name" value="DNA-binding pseudobarrel domain"/>
    <property type="match status" value="1"/>
</dbReference>
<dbReference type="Gramene" id="PRQ23038">
    <property type="protein sequence ID" value="PRQ23038"/>
    <property type="gene ID" value="RchiOBHm_Chr6g0256801"/>
</dbReference>
<dbReference type="GO" id="GO:0005634">
    <property type="term" value="C:nucleus"/>
    <property type="evidence" value="ECO:0007669"/>
    <property type="project" value="UniProtKB-SubCell"/>
</dbReference>
<dbReference type="InterPro" id="IPR015300">
    <property type="entry name" value="DNA-bd_pseudobarrel_sf"/>
</dbReference>
<reference evidence="8 9" key="1">
    <citation type="journal article" date="2018" name="Nat. Genet.">
        <title>The Rosa genome provides new insights in the design of modern roses.</title>
        <authorList>
            <person name="Bendahmane M."/>
        </authorList>
    </citation>
    <scope>NUCLEOTIDE SEQUENCE [LARGE SCALE GENOMIC DNA]</scope>
    <source>
        <strain evidence="9">cv. Old Blush</strain>
    </source>
</reference>
<dbReference type="STRING" id="74649.A0A2P6PM82"/>
<organism evidence="8 9">
    <name type="scientific">Rosa chinensis</name>
    <name type="common">China rose</name>
    <dbReference type="NCBI Taxonomy" id="74649"/>
    <lineage>
        <taxon>Eukaryota</taxon>
        <taxon>Viridiplantae</taxon>
        <taxon>Streptophyta</taxon>
        <taxon>Embryophyta</taxon>
        <taxon>Tracheophyta</taxon>
        <taxon>Spermatophyta</taxon>
        <taxon>Magnoliopsida</taxon>
        <taxon>eudicotyledons</taxon>
        <taxon>Gunneridae</taxon>
        <taxon>Pentapetalae</taxon>
        <taxon>rosids</taxon>
        <taxon>fabids</taxon>
        <taxon>Rosales</taxon>
        <taxon>Rosaceae</taxon>
        <taxon>Rosoideae</taxon>
        <taxon>Rosoideae incertae sedis</taxon>
        <taxon>Rosa</taxon>
    </lineage>
</organism>
<keyword evidence="2" id="KW-0805">Transcription regulation</keyword>
<dbReference type="GO" id="GO:0003677">
    <property type="term" value="F:DNA binding"/>
    <property type="evidence" value="ECO:0007669"/>
    <property type="project" value="UniProtKB-KW"/>
</dbReference>
<keyword evidence="3" id="KW-0238">DNA-binding</keyword>
<evidence type="ECO:0000259" key="7">
    <source>
        <dbReference type="PROSITE" id="PS50863"/>
    </source>
</evidence>
<comment type="subcellular location">
    <subcellularLocation>
        <location evidence="1">Nucleus</location>
    </subcellularLocation>
</comment>
<dbReference type="OMA" id="HIISCVR"/>
<dbReference type="InterPro" id="IPR044837">
    <property type="entry name" value="REM16-like"/>
</dbReference>
<protein>
    <submittedName>
        <fullName evidence="8">Putative transcription factor B3-Domain family</fullName>
    </submittedName>
</protein>
<comment type="caution">
    <text evidence="8">The sequence shown here is derived from an EMBL/GenBank/DDBJ whole genome shotgun (WGS) entry which is preliminary data.</text>
</comment>
<evidence type="ECO:0000256" key="4">
    <source>
        <dbReference type="ARBA" id="ARBA00023163"/>
    </source>
</evidence>